<protein>
    <submittedName>
        <fullName evidence="3">Cytochrome P450</fullName>
    </submittedName>
</protein>
<dbReference type="InterPro" id="IPR050121">
    <property type="entry name" value="Cytochrome_P450_monoxygenase"/>
</dbReference>
<dbReference type="Pfam" id="PF00067">
    <property type="entry name" value="p450"/>
    <property type="match status" value="1"/>
</dbReference>
<comment type="similarity">
    <text evidence="1">Belongs to the cytochrome P450 family.</text>
</comment>
<dbReference type="Gene3D" id="1.10.630.10">
    <property type="entry name" value="Cytochrome P450"/>
    <property type="match status" value="1"/>
</dbReference>
<name>A0ABZ2M055_9BACT</name>
<dbReference type="RefSeq" id="WP_394825977.1">
    <property type="nucleotide sequence ID" value="NZ_CP089984.1"/>
</dbReference>
<dbReference type="Proteomes" id="UP001370348">
    <property type="component" value="Chromosome"/>
</dbReference>
<dbReference type="EMBL" id="CP089984">
    <property type="protein sequence ID" value="WXB16352.1"/>
    <property type="molecule type" value="Genomic_DNA"/>
</dbReference>
<dbReference type="SUPFAM" id="SSF48264">
    <property type="entry name" value="Cytochrome P450"/>
    <property type="match status" value="1"/>
</dbReference>
<gene>
    <name evidence="3" type="ORF">LZC94_03530</name>
</gene>
<evidence type="ECO:0000256" key="2">
    <source>
        <dbReference type="SAM" id="Phobius"/>
    </source>
</evidence>
<organism evidence="3 4">
    <name type="scientific">Pendulispora albinea</name>
    <dbReference type="NCBI Taxonomy" id="2741071"/>
    <lineage>
        <taxon>Bacteria</taxon>
        <taxon>Pseudomonadati</taxon>
        <taxon>Myxococcota</taxon>
        <taxon>Myxococcia</taxon>
        <taxon>Myxococcales</taxon>
        <taxon>Sorangiineae</taxon>
        <taxon>Pendulisporaceae</taxon>
        <taxon>Pendulispora</taxon>
    </lineage>
</organism>
<dbReference type="PANTHER" id="PTHR24305">
    <property type="entry name" value="CYTOCHROME P450"/>
    <property type="match status" value="1"/>
</dbReference>
<keyword evidence="2" id="KW-0472">Membrane</keyword>
<sequence length="484" mass="54547">MIGLGSTFAAVAAVCVLGTLPGWLPALVVRLRMKIFTRINGDEGLSIPGERVGLDRYRQVYAHPAANGRSHGAALSDLFWYWLSPGAEIHQEHLEAGERYEDVARTTRRILALARKDAERLADHCVDRVLDAHAHDARGTRAVRLRDLMMPIWARFYYEVVFGAPCPSHACALIVGNAHDVVTSLKCCGLRHMARRHRLTAFLRDALARGEVPHELPEGLTEEERAYYLQGVFFNTAIVQMSEAMTHLLLAIAQHPNVQADLHARMHDDRAFDAVIAETLRVYPLFGIAHRITTDDIALEGGDVLPKGSVLCFNYPEYHRAGFEDPDRFDPARWDRLSPREAREANYIPFGVAANRPCPAQAVALTTMRAVARGILRRYVLRSSATHTRSIPNRGPCLLVPREAREHASSSPARSLRARLAWMRFCDRWEDVGRSFVQLVLGTYMVWDAKRLRLCERHFERQRLSSETTPQPLARSGGCPWTTR</sequence>
<dbReference type="InterPro" id="IPR036396">
    <property type="entry name" value="Cyt_P450_sf"/>
</dbReference>
<keyword evidence="2" id="KW-0812">Transmembrane</keyword>
<evidence type="ECO:0000313" key="3">
    <source>
        <dbReference type="EMBL" id="WXB16352.1"/>
    </source>
</evidence>
<reference evidence="3 4" key="1">
    <citation type="submission" date="2021-12" db="EMBL/GenBank/DDBJ databases">
        <title>Discovery of the Pendulisporaceae a myxobacterial family with distinct sporulation behavior and unique specialized metabolism.</title>
        <authorList>
            <person name="Garcia R."/>
            <person name="Popoff A."/>
            <person name="Bader C.D."/>
            <person name="Loehr J."/>
            <person name="Walesch S."/>
            <person name="Walt C."/>
            <person name="Boldt J."/>
            <person name="Bunk B."/>
            <person name="Haeckl F.J.F.P.J."/>
            <person name="Gunesch A.P."/>
            <person name="Birkelbach J."/>
            <person name="Nuebel U."/>
            <person name="Pietschmann T."/>
            <person name="Bach T."/>
            <person name="Mueller R."/>
        </authorList>
    </citation>
    <scope>NUCLEOTIDE SEQUENCE [LARGE SCALE GENOMIC DNA]</scope>
    <source>
        <strain evidence="3 4">MSr11954</strain>
    </source>
</reference>
<proteinExistence type="inferred from homology"/>
<feature type="transmembrane region" description="Helical" evidence="2">
    <location>
        <begin position="6"/>
        <end position="29"/>
    </location>
</feature>
<dbReference type="PANTHER" id="PTHR24305:SF166">
    <property type="entry name" value="CYTOCHROME P450 12A4, MITOCHONDRIAL-RELATED"/>
    <property type="match status" value="1"/>
</dbReference>
<accession>A0ABZ2M055</accession>
<keyword evidence="2" id="KW-1133">Transmembrane helix</keyword>
<keyword evidence="4" id="KW-1185">Reference proteome</keyword>
<evidence type="ECO:0000256" key="1">
    <source>
        <dbReference type="ARBA" id="ARBA00010617"/>
    </source>
</evidence>
<dbReference type="InterPro" id="IPR001128">
    <property type="entry name" value="Cyt_P450"/>
</dbReference>
<evidence type="ECO:0000313" key="4">
    <source>
        <dbReference type="Proteomes" id="UP001370348"/>
    </source>
</evidence>